<feature type="compositionally biased region" description="Basic and acidic residues" evidence="2">
    <location>
        <begin position="295"/>
        <end position="309"/>
    </location>
</feature>
<feature type="region of interest" description="Disordered" evidence="2">
    <location>
        <begin position="289"/>
        <end position="309"/>
    </location>
</feature>
<dbReference type="PROSITE" id="PS50158">
    <property type="entry name" value="ZF_CCHC"/>
    <property type="match status" value="1"/>
</dbReference>
<proteinExistence type="predicted"/>
<dbReference type="OrthoDB" id="6132286at2759"/>
<dbReference type="Proteomes" id="UP000507470">
    <property type="component" value="Unassembled WGS sequence"/>
</dbReference>
<accession>A0A6J8ECL6</accession>
<dbReference type="SUPFAM" id="SSF57756">
    <property type="entry name" value="Retrovirus zinc finger-like domains"/>
    <property type="match status" value="1"/>
</dbReference>
<evidence type="ECO:0000256" key="2">
    <source>
        <dbReference type="SAM" id="MobiDB-lite"/>
    </source>
</evidence>
<dbReference type="InterPro" id="IPR001878">
    <property type="entry name" value="Znf_CCHC"/>
</dbReference>
<evidence type="ECO:0000259" key="3">
    <source>
        <dbReference type="PROSITE" id="PS50158"/>
    </source>
</evidence>
<name>A0A6J8ECL6_MYTCO</name>
<keyword evidence="1" id="KW-0479">Metal-binding</keyword>
<evidence type="ECO:0000313" key="4">
    <source>
        <dbReference type="EMBL" id="CAC5418499.1"/>
    </source>
</evidence>
<reference evidence="4 5" key="1">
    <citation type="submission" date="2020-06" db="EMBL/GenBank/DDBJ databases">
        <authorList>
            <person name="Li R."/>
            <person name="Bekaert M."/>
        </authorList>
    </citation>
    <scope>NUCLEOTIDE SEQUENCE [LARGE SCALE GENOMIC DNA]</scope>
    <source>
        <strain evidence="5">wild</strain>
    </source>
</reference>
<keyword evidence="5" id="KW-1185">Reference proteome</keyword>
<dbReference type="GO" id="GO:0003676">
    <property type="term" value="F:nucleic acid binding"/>
    <property type="evidence" value="ECO:0007669"/>
    <property type="project" value="InterPro"/>
</dbReference>
<keyword evidence="1" id="KW-0862">Zinc</keyword>
<gene>
    <name evidence="4" type="ORF">MCOR_50930</name>
</gene>
<evidence type="ECO:0000256" key="1">
    <source>
        <dbReference type="PROSITE-ProRule" id="PRU00047"/>
    </source>
</evidence>
<dbReference type="AlphaFoldDB" id="A0A6J8ECL6"/>
<sequence length="309" mass="35666">MSEDEAVTLLREEVERLAIIVKEQEEKMKKQDTVTNAPDSVKPVVMMNPRRVDRFRYRPTSSSDPLITEWVSDVRTQAAYRKLNKTDFAVFMVDNLAGKARQEILGRGDSTSKDPEEIIKILLKVFGDGDNLPMLQERFYAYHQQEEDLISCSLNMVELYDKIIQHDASFALKGRFAESVKDEGLRRELRRLNIESPALKFFELRDRAVHWLGRLVADKKSTINQEVESASLEAGNSTSDLLEVVKRQEAMIEKQQQQIDSILSKSGNTTNKYRKPLQCWTCSSTNHINRNCPQRRMENPRGRDNTLNE</sequence>
<protein>
    <recommendedName>
        <fullName evidence="3">CCHC-type domain-containing protein</fullName>
    </recommendedName>
</protein>
<feature type="domain" description="CCHC-type" evidence="3">
    <location>
        <begin position="279"/>
        <end position="294"/>
    </location>
</feature>
<dbReference type="GO" id="GO:0008270">
    <property type="term" value="F:zinc ion binding"/>
    <property type="evidence" value="ECO:0007669"/>
    <property type="project" value="UniProtKB-KW"/>
</dbReference>
<organism evidence="4 5">
    <name type="scientific">Mytilus coruscus</name>
    <name type="common">Sea mussel</name>
    <dbReference type="NCBI Taxonomy" id="42192"/>
    <lineage>
        <taxon>Eukaryota</taxon>
        <taxon>Metazoa</taxon>
        <taxon>Spiralia</taxon>
        <taxon>Lophotrochozoa</taxon>
        <taxon>Mollusca</taxon>
        <taxon>Bivalvia</taxon>
        <taxon>Autobranchia</taxon>
        <taxon>Pteriomorphia</taxon>
        <taxon>Mytilida</taxon>
        <taxon>Mytiloidea</taxon>
        <taxon>Mytilidae</taxon>
        <taxon>Mytilinae</taxon>
        <taxon>Mytilus</taxon>
    </lineage>
</organism>
<dbReference type="InterPro" id="IPR036875">
    <property type="entry name" value="Znf_CCHC_sf"/>
</dbReference>
<dbReference type="EMBL" id="CACVKT020008919">
    <property type="protein sequence ID" value="CAC5418499.1"/>
    <property type="molecule type" value="Genomic_DNA"/>
</dbReference>
<evidence type="ECO:0000313" key="5">
    <source>
        <dbReference type="Proteomes" id="UP000507470"/>
    </source>
</evidence>
<keyword evidence="1" id="KW-0863">Zinc-finger</keyword>